<evidence type="ECO:0000313" key="1">
    <source>
        <dbReference type="EMBL" id="PYF08236.1"/>
    </source>
</evidence>
<dbReference type="RefSeq" id="WP_107935940.1">
    <property type="nucleotide sequence ID" value="NZ_CP085009.1"/>
</dbReference>
<sequence length="375" mass="44437">MITTKQLFEILKVLKIKNKNMSHLSQKELKELIIKYYDSNLKILDIKRAYDITKIVGKFNKELPELISTISCTNCEIPYTVIWESRTNHQGHVLNCPKCKNKRYSLIDEKLDISMLAKQELQNDIIGEEKNPLTLRDFVALSAILKLCFDYQRMRIYNLEFFIEKIFPNKGYGEFIINELKMKGILIKDDERGDSYNNEQSYILSSVFSPKYDYESSLYSLLNYSKFLVEQKDFHVFEKMSLWHELALQEVFQYYFFSLKKIGYKAYITTTNHSTFKYLLRQFSIAQIWGIISKAISFTGERLKDKVTFEKFDEKICINCEQFANRAITQNWELANYNRPYEMPISVMSNIFFNDIIQVSNNNGFNKKLNIEFLK</sequence>
<gene>
    <name evidence="1" type="ORF">BJ095_1021</name>
</gene>
<accession>A0A318TTR0</accession>
<evidence type="ECO:0000313" key="2">
    <source>
        <dbReference type="Proteomes" id="UP000247416"/>
    </source>
</evidence>
<organism evidence="1 2">
    <name type="scientific">Ureibacillus chungkukjangi</name>
    <dbReference type="NCBI Taxonomy" id="1202712"/>
    <lineage>
        <taxon>Bacteria</taxon>
        <taxon>Bacillati</taxon>
        <taxon>Bacillota</taxon>
        <taxon>Bacilli</taxon>
        <taxon>Bacillales</taxon>
        <taxon>Caryophanaceae</taxon>
        <taxon>Ureibacillus</taxon>
    </lineage>
</organism>
<dbReference type="EMBL" id="QJTJ01000002">
    <property type="protein sequence ID" value="PYF08236.1"/>
    <property type="molecule type" value="Genomic_DNA"/>
</dbReference>
<dbReference type="AlphaFoldDB" id="A0A318TTR0"/>
<protein>
    <submittedName>
        <fullName evidence="1">Uncharacterized protein</fullName>
    </submittedName>
</protein>
<keyword evidence="2" id="KW-1185">Reference proteome</keyword>
<dbReference type="OrthoDB" id="1495383at2"/>
<reference evidence="1 2" key="1">
    <citation type="submission" date="2018-06" db="EMBL/GenBank/DDBJ databases">
        <title>Genomic Encyclopedia of Archaeal and Bacterial Type Strains, Phase II (KMG-II): from individual species to whole genera.</title>
        <authorList>
            <person name="Goeker M."/>
        </authorList>
    </citation>
    <scope>NUCLEOTIDE SEQUENCE [LARGE SCALE GENOMIC DNA]</scope>
    <source>
        <strain evidence="1 2">KACC 16626</strain>
    </source>
</reference>
<comment type="caution">
    <text evidence="1">The sequence shown here is derived from an EMBL/GenBank/DDBJ whole genome shotgun (WGS) entry which is preliminary data.</text>
</comment>
<name>A0A318TTR0_9BACL</name>
<proteinExistence type="predicted"/>
<dbReference type="Proteomes" id="UP000247416">
    <property type="component" value="Unassembled WGS sequence"/>
</dbReference>